<sequence>MDCRKRSRPHRRQGMRLMAVSLLLCSGWVQAECRISTGTGMLDYGRINTQVTRGPDGKHHLTSRAAVFRVECDEPRKIRLAFTDISGSQRQFAFGRDGELEADISALMLDDRATAYRDLSSLAGQKSDVSRQTGTLLPGSEIEIVDAGRHLNFIVTLHPVFTDQLFALQDDYRPGNDITVSIIE</sequence>
<feature type="chain" id="PRO_5047120902" description="Type 1 fimbria pilin" evidence="1">
    <location>
        <begin position="32"/>
        <end position="184"/>
    </location>
</feature>
<name>A0ABN6DTG4_ERWRD</name>
<protein>
    <recommendedName>
        <fullName evidence="4">Type 1 fimbria pilin</fullName>
    </recommendedName>
</protein>
<evidence type="ECO:0008006" key="4">
    <source>
        <dbReference type="Google" id="ProtNLM"/>
    </source>
</evidence>
<feature type="signal peptide" evidence="1">
    <location>
        <begin position="1"/>
        <end position="31"/>
    </location>
</feature>
<organism evidence="2 3">
    <name type="scientific">Erwinia rhapontici</name>
    <name type="common">Pectobacterium rhapontici</name>
    <dbReference type="NCBI Taxonomy" id="55212"/>
    <lineage>
        <taxon>Bacteria</taxon>
        <taxon>Pseudomonadati</taxon>
        <taxon>Pseudomonadota</taxon>
        <taxon>Gammaproteobacteria</taxon>
        <taxon>Enterobacterales</taxon>
        <taxon>Erwiniaceae</taxon>
        <taxon>Erwinia</taxon>
    </lineage>
</organism>
<keyword evidence="3" id="KW-1185">Reference proteome</keyword>
<dbReference type="Proteomes" id="UP000677515">
    <property type="component" value="Chromosome"/>
</dbReference>
<keyword evidence="1" id="KW-0732">Signal</keyword>
<dbReference type="RefSeq" id="WP_133842530.1">
    <property type="nucleotide sequence ID" value="NZ_AP024329.1"/>
</dbReference>
<dbReference type="EMBL" id="AP024329">
    <property type="protein sequence ID" value="BCQ36757.1"/>
    <property type="molecule type" value="Genomic_DNA"/>
</dbReference>
<proteinExistence type="predicted"/>
<reference evidence="2 3" key="1">
    <citation type="submission" date="2021-01" db="EMBL/GenBank/DDBJ databases">
        <title>Complete genome sequence of Erwinia rhapontici MAFF 311153.</title>
        <authorList>
            <person name="Morohoshi T."/>
            <person name="Someya N."/>
        </authorList>
    </citation>
    <scope>NUCLEOTIDE SEQUENCE [LARGE SCALE GENOMIC DNA]</scope>
    <source>
        <strain evidence="2 3">MAFF 311153</strain>
    </source>
</reference>
<accession>A0ABN6DTG4</accession>
<gene>
    <name evidence="2" type="ORF">ERHA53_41000</name>
</gene>
<evidence type="ECO:0000313" key="3">
    <source>
        <dbReference type="Proteomes" id="UP000677515"/>
    </source>
</evidence>
<evidence type="ECO:0000256" key="1">
    <source>
        <dbReference type="SAM" id="SignalP"/>
    </source>
</evidence>
<evidence type="ECO:0000313" key="2">
    <source>
        <dbReference type="EMBL" id="BCQ36757.1"/>
    </source>
</evidence>